<dbReference type="GO" id="GO:0009263">
    <property type="term" value="P:deoxyribonucleotide biosynthetic process"/>
    <property type="evidence" value="ECO:0007669"/>
    <property type="project" value="InterPro"/>
</dbReference>
<feature type="region of interest" description="Disordered" evidence="2">
    <location>
        <begin position="326"/>
        <end position="346"/>
    </location>
</feature>
<dbReference type="InterPro" id="IPR033909">
    <property type="entry name" value="RNR_small"/>
</dbReference>
<dbReference type="InterPro" id="IPR009078">
    <property type="entry name" value="Ferritin-like_SF"/>
</dbReference>
<dbReference type="PROSITE" id="PS00368">
    <property type="entry name" value="RIBORED_SMALL"/>
    <property type="match status" value="1"/>
</dbReference>
<dbReference type="CDD" id="cd01049">
    <property type="entry name" value="RNRR2"/>
    <property type="match status" value="1"/>
</dbReference>
<gene>
    <name evidence="3" type="primary">SUVC07G4090</name>
    <name evidence="3" type="ORF">SUVC_07G4090</name>
</gene>
<dbReference type="EMBL" id="OX365918">
    <property type="protein sequence ID" value="CAI4063200.1"/>
    <property type="molecule type" value="Genomic_DNA"/>
</dbReference>
<evidence type="ECO:0000256" key="2">
    <source>
        <dbReference type="SAM" id="MobiDB-lite"/>
    </source>
</evidence>
<organism evidence="3 4">
    <name type="scientific">Saccharomyces uvarum</name>
    <name type="common">Yeast</name>
    <name type="synonym">Saccharomyces bayanus var. uvarum</name>
    <dbReference type="NCBI Taxonomy" id="230603"/>
    <lineage>
        <taxon>Eukaryota</taxon>
        <taxon>Fungi</taxon>
        <taxon>Dikarya</taxon>
        <taxon>Ascomycota</taxon>
        <taxon>Saccharomycotina</taxon>
        <taxon>Saccharomycetes</taxon>
        <taxon>Saccharomycetales</taxon>
        <taxon>Saccharomycetaceae</taxon>
        <taxon>Saccharomyces</taxon>
    </lineage>
</organism>
<name>A0AA35NU10_SACUV</name>
<reference evidence="3" key="1">
    <citation type="submission" date="2022-10" db="EMBL/GenBank/DDBJ databases">
        <authorList>
            <person name="Byrne P K."/>
        </authorList>
    </citation>
    <scope>NUCLEOTIDE SEQUENCE</scope>
    <source>
        <strain evidence="3">CBS7001</strain>
    </source>
</reference>
<dbReference type="AlphaFoldDB" id="A0AA35NU10"/>
<sequence length="346" mass="39992">MEAHNQFLKTFEQERHDMKEAEKDEILLMENRRRFVMFPIKYHEIWAAYKKMEASFWTSEEIELAKDSEDFKQLTDDQKVYIGNLLALSISSDNIVNKNLIEKFSAQLQNPEGKSFYGFQIMMENIYAEVYSMMVDAFFEDPKNIPLFKDIATLPEVKDKAAYVQKWISNEDSLYAERLVAFAAKEGIFQAGNYASMFWLTSKKIMPGMAMANKNICRDRGAYTDFSCLLFAHLRTKPNVKITERIITEAVEIEKKYYSNSLPVEKFGMDLKSIHTYIEFVADGLLLGFGNEKYYNASNPFEFMEGVATAGKTTFFEKKVSDYQKASDVSKSTAPVSKDINFDDDF</sequence>
<dbReference type="GO" id="GO:0016491">
    <property type="term" value="F:oxidoreductase activity"/>
    <property type="evidence" value="ECO:0007669"/>
    <property type="project" value="InterPro"/>
</dbReference>
<dbReference type="SUPFAM" id="SSF47240">
    <property type="entry name" value="Ferritin-like"/>
    <property type="match status" value="1"/>
</dbReference>
<dbReference type="InterPro" id="IPR030475">
    <property type="entry name" value="RNR_small_AS"/>
</dbReference>
<comment type="similarity">
    <text evidence="1">Belongs to the ribonucleoside diphosphate reductase small chain family.</text>
</comment>
<evidence type="ECO:0000313" key="4">
    <source>
        <dbReference type="Proteomes" id="UP001162090"/>
    </source>
</evidence>
<dbReference type="Proteomes" id="UP001162090">
    <property type="component" value="Chromosome 7"/>
</dbReference>
<dbReference type="InterPro" id="IPR000358">
    <property type="entry name" value="RNR_small_fam"/>
</dbReference>
<dbReference type="PANTHER" id="PTHR23409:SF18">
    <property type="entry name" value="RIBONUCLEOSIDE-DIPHOSPHATE REDUCTASE SUBUNIT M2"/>
    <property type="match status" value="1"/>
</dbReference>
<dbReference type="Pfam" id="PF00268">
    <property type="entry name" value="Ribonuc_red_sm"/>
    <property type="match status" value="1"/>
</dbReference>
<accession>A0AA35NU10</accession>
<dbReference type="Gene3D" id="1.10.620.20">
    <property type="entry name" value="Ribonucleotide Reductase, subunit A"/>
    <property type="match status" value="1"/>
</dbReference>
<proteinExistence type="inferred from homology"/>
<protein>
    <submittedName>
        <fullName evidence="3">Uncharacterized protein</fullName>
    </submittedName>
</protein>
<dbReference type="PANTHER" id="PTHR23409">
    <property type="entry name" value="RIBONUCLEOSIDE-DIPHOSPHATE REDUCTASE SMALL CHAIN"/>
    <property type="match status" value="1"/>
</dbReference>
<dbReference type="InterPro" id="IPR012348">
    <property type="entry name" value="RNR-like"/>
</dbReference>
<evidence type="ECO:0000256" key="1">
    <source>
        <dbReference type="ARBA" id="ARBA00009303"/>
    </source>
</evidence>
<evidence type="ECO:0000313" key="3">
    <source>
        <dbReference type="EMBL" id="CAI4063200.1"/>
    </source>
</evidence>